<dbReference type="RefSeq" id="WP_237874808.1">
    <property type="nucleotide sequence ID" value="NZ_JAKLTR010000012.1"/>
</dbReference>
<evidence type="ECO:0000313" key="2">
    <source>
        <dbReference type="Proteomes" id="UP001165367"/>
    </source>
</evidence>
<accession>A0ABS9KVG1</accession>
<dbReference type="EMBL" id="JAKLTR010000012">
    <property type="protein sequence ID" value="MCG2616273.1"/>
    <property type="molecule type" value="Genomic_DNA"/>
</dbReference>
<proteinExistence type="predicted"/>
<reference evidence="1" key="1">
    <citation type="submission" date="2022-01" db="EMBL/GenBank/DDBJ databases">
        <authorList>
            <person name="Jo J.-H."/>
            <person name="Im W.-T."/>
        </authorList>
    </citation>
    <scope>NUCLEOTIDE SEQUENCE</scope>
    <source>
        <strain evidence="1">NA20</strain>
    </source>
</reference>
<gene>
    <name evidence="1" type="ORF">LZZ85_18385</name>
</gene>
<sequence length="126" mass="15078">MKYTDIKNLGFKSNEWLGSLGFYREEFEILGKCLAEVANKNTREEALKGVEHFQNQLEVQNRNIDAYIRRIKTYQHFCAEDVKAHAGKVNVSLDKDQEELERDLLFFEERIKQLREEFNLFLVKWM</sequence>
<dbReference type="Proteomes" id="UP001165367">
    <property type="component" value="Unassembled WGS sequence"/>
</dbReference>
<keyword evidence="2" id="KW-1185">Reference proteome</keyword>
<organism evidence="1 2">
    <name type="scientific">Terrimonas ginsenosidimutans</name>
    <dbReference type="NCBI Taxonomy" id="2908004"/>
    <lineage>
        <taxon>Bacteria</taxon>
        <taxon>Pseudomonadati</taxon>
        <taxon>Bacteroidota</taxon>
        <taxon>Chitinophagia</taxon>
        <taxon>Chitinophagales</taxon>
        <taxon>Chitinophagaceae</taxon>
        <taxon>Terrimonas</taxon>
    </lineage>
</organism>
<protein>
    <submittedName>
        <fullName evidence="1">Uncharacterized protein</fullName>
    </submittedName>
</protein>
<evidence type="ECO:0000313" key="1">
    <source>
        <dbReference type="EMBL" id="MCG2616273.1"/>
    </source>
</evidence>
<name>A0ABS9KVG1_9BACT</name>
<dbReference type="SUPFAM" id="SSF58100">
    <property type="entry name" value="Bacterial hemolysins"/>
    <property type="match status" value="1"/>
</dbReference>
<comment type="caution">
    <text evidence="1">The sequence shown here is derived from an EMBL/GenBank/DDBJ whole genome shotgun (WGS) entry which is preliminary data.</text>
</comment>